<gene>
    <name evidence="1" type="ORF">HINF_LOCUS61689</name>
    <name evidence="2" type="ORF">HINF_LOCUS78539</name>
</gene>
<organism evidence="1">
    <name type="scientific">Hexamita inflata</name>
    <dbReference type="NCBI Taxonomy" id="28002"/>
    <lineage>
        <taxon>Eukaryota</taxon>
        <taxon>Metamonada</taxon>
        <taxon>Diplomonadida</taxon>
        <taxon>Hexamitidae</taxon>
        <taxon>Hexamitinae</taxon>
        <taxon>Hexamita</taxon>
    </lineage>
</organism>
<dbReference type="EMBL" id="CAXDID020000866">
    <property type="protein sequence ID" value="CAL6115245.1"/>
    <property type="molecule type" value="Genomic_DNA"/>
</dbReference>
<dbReference type="EMBL" id="CATOUU010001132">
    <property type="protein sequence ID" value="CAI9974044.1"/>
    <property type="molecule type" value="Genomic_DNA"/>
</dbReference>
<proteinExistence type="predicted"/>
<sequence length="191" mass="22397">MTQNSILESVQEYICGDYNNGLSTDEYLGYIYEQNHDDVIAQIIITKIFTLKIIVANSAKDTSLLEDISRLLEILKQMNPIDLTLQTAVQQNLVKMYRVWSDLTSYFKQLNFHRTSHDIYFMKQQAIYKVNKFLKLHIYNIMIFTHIITYYQITTPIACSTISLYLPCDSYHLRFQGSNGAVNFQQQYTKM</sequence>
<comment type="caution">
    <text evidence="1">The sequence shown here is derived from an EMBL/GenBank/DDBJ whole genome shotgun (WGS) entry which is preliminary data.</text>
</comment>
<reference evidence="1" key="1">
    <citation type="submission" date="2023-06" db="EMBL/GenBank/DDBJ databases">
        <authorList>
            <person name="Kurt Z."/>
        </authorList>
    </citation>
    <scope>NUCLEOTIDE SEQUENCE</scope>
</reference>
<keyword evidence="3" id="KW-1185">Reference proteome</keyword>
<protein>
    <submittedName>
        <fullName evidence="2">Hypothetical_protein</fullName>
    </submittedName>
</protein>
<accession>A0AA86RL63</accession>
<dbReference type="AlphaFoldDB" id="A0AA86RL63"/>
<evidence type="ECO:0000313" key="2">
    <source>
        <dbReference type="EMBL" id="CAL6115245.1"/>
    </source>
</evidence>
<evidence type="ECO:0000313" key="3">
    <source>
        <dbReference type="Proteomes" id="UP001642409"/>
    </source>
</evidence>
<evidence type="ECO:0000313" key="1">
    <source>
        <dbReference type="EMBL" id="CAI9974044.1"/>
    </source>
</evidence>
<name>A0AA86RL63_9EUKA</name>
<dbReference type="Proteomes" id="UP001642409">
    <property type="component" value="Unassembled WGS sequence"/>
</dbReference>
<reference evidence="2 3" key="2">
    <citation type="submission" date="2024-07" db="EMBL/GenBank/DDBJ databases">
        <authorList>
            <person name="Akdeniz Z."/>
        </authorList>
    </citation>
    <scope>NUCLEOTIDE SEQUENCE [LARGE SCALE GENOMIC DNA]</scope>
</reference>